<dbReference type="PROSITE" id="PS50842">
    <property type="entry name" value="EXPANSIN_EG45"/>
    <property type="match status" value="1"/>
</dbReference>
<evidence type="ECO:0000259" key="6">
    <source>
        <dbReference type="PROSITE" id="PS50842"/>
    </source>
</evidence>
<evidence type="ECO:0000256" key="4">
    <source>
        <dbReference type="ARBA" id="ARBA00023180"/>
    </source>
</evidence>
<dbReference type="PANTHER" id="PTHR31836">
    <property type="match status" value="1"/>
</dbReference>
<protein>
    <recommendedName>
        <fullName evidence="6">Expansin-like EG45 domain-containing protein</fullName>
    </recommendedName>
</protein>
<comment type="caution">
    <text evidence="7">The sequence shown here is derived from an EMBL/GenBank/DDBJ whole genome shotgun (WGS) entry which is preliminary data.</text>
</comment>
<sequence length="404" mass="43416">MKKFLSISLLILLVGLIGAKTSDLSDCFSSRSTWYEAIQHGNCGYEQLTGKLGPGNLMIAAAATALYNGSYACGECYQIYGPGGTGTVMIVDQCPDPGWCDTPFPHLDLSPTAFNTTIANGVGVAMTTIKKVSCDVTGNIKAYMKDAATTNTWFEFMVFNHRVGIASITVEDQKGTITSLPRRLYNYWTYNGNAAVFPVIAHVYSIYGDQVDIYINSSTGAQLYDGVGQFADPVTTFADDCSAPFPIDTDGYIYDNGLVKPLNYNHPNLGWADWSNGVTVNWADSSTPGAESNSKVVASGTLSYNSGIQIGTDLPVPWAGKFSALEFYIKADSAFTGLVIEYGGGSKSQTPSLTTTWTKYSYDLTKDLGAPTSLGKPTSLKFRNNGSGSVKVYLDKIRLLPTSS</sequence>
<gene>
    <name evidence="7" type="ORF">RB653_001035</name>
</gene>
<dbReference type="EMBL" id="JAVFKY010000002">
    <property type="protein sequence ID" value="KAK5581008.1"/>
    <property type="molecule type" value="Genomic_DNA"/>
</dbReference>
<evidence type="ECO:0000256" key="3">
    <source>
        <dbReference type="ARBA" id="ARBA00023157"/>
    </source>
</evidence>
<dbReference type="SUPFAM" id="SSF49785">
    <property type="entry name" value="Galactose-binding domain-like"/>
    <property type="match status" value="1"/>
</dbReference>
<feature type="signal peptide" evidence="5">
    <location>
        <begin position="1"/>
        <end position="19"/>
    </location>
</feature>
<evidence type="ECO:0000256" key="5">
    <source>
        <dbReference type="SAM" id="SignalP"/>
    </source>
</evidence>
<dbReference type="Gene3D" id="2.60.40.760">
    <property type="entry name" value="Expansin, cellulose-binding-like domain"/>
    <property type="match status" value="1"/>
</dbReference>
<keyword evidence="8" id="KW-1185">Reference proteome</keyword>
<dbReference type="SUPFAM" id="SSF50685">
    <property type="entry name" value="Barwin-like endoglucanases"/>
    <property type="match status" value="1"/>
</dbReference>
<keyword evidence="3" id="KW-1015">Disulfide bond</keyword>
<evidence type="ECO:0000313" key="7">
    <source>
        <dbReference type="EMBL" id="KAK5581008.1"/>
    </source>
</evidence>
<dbReference type="InterPro" id="IPR008979">
    <property type="entry name" value="Galactose-bd-like_sf"/>
</dbReference>
<dbReference type="InterPro" id="IPR007112">
    <property type="entry name" value="Expansin/allergen_DPBB_dom"/>
</dbReference>
<evidence type="ECO:0000313" key="8">
    <source>
        <dbReference type="Proteomes" id="UP001344447"/>
    </source>
</evidence>
<dbReference type="Gene3D" id="2.60.120.260">
    <property type="entry name" value="Galactose-binding domain-like"/>
    <property type="match status" value="1"/>
</dbReference>
<dbReference type="Proteomes" id="UP001344447">
    <property type="component" value="Unassembled WGS sequence"/>
</dbReference>
<name>A0AAN7U6R7_9MYCE</name>
<dbReference type="InterPro" id="IPR036749">
    <property type="entry name" value="Expansin_CBD_sf"/>
</dbReference>
<dbReference type="InterPro" id="IPR051477">
    <property type="entry name" value="Expansin_CellWall"/>
</dbReference>
<organism evidence="7 8">
    <name type="scientific">Dictyostelium firmibasis</name>
    <dbReference type="NCBI Taxonomy" id="79012"/>
    <lineage>
        <taxon>Eukaryota</taxon>
        <taxon>Amoebozoa</taxon>
        <taxon>Evosea</taxon>
        <taxon>Eumycetozoa</taxon>
        <taxon>Dictyostelia</taxon>
        <taxon>Dictyosteliales</taxon>
        <taxon>Dictyosteliaceae</taxon>
        <taxon>Dictyostelium</taxon>
    </lineage>
</organism>
<feature type="domain" description="Expansin-like EG45" evidence="6">
    <location>
        <begin position="40"/>
        <end position="139"/>
    </location>
</feature>
<evidence type="ECO:0000256" key="1">
    <source>
        <dbReference type="ARBA" id="ARBA00005392"/>
    </source>
</evidence>
<feature type="chain" id="PRO_5043016951" description="Expansin-like EG45 domain-containing protein" evidence="5">
    <location>
        <begin position="20"/>
        <end position="404"/>
    </location>
</feature>
<evidence type="ECO:0000256" key="2">
    <source>
        <dbReference type="ARBA" id="ARBA00022729"/>
    </source>
</evidence>
<reference evidence="7 8" key="1">
    <citation type="submission" date="2023-11" db="EMBL/GenBank/DDBJ databases">
        <title>Dfirmibasis_genome.</title>
        <authorList>
            <person name="Edelbroek B."/>
            <person name="Kjellin J."/>
            <person name="Jerlstrom-Hultqvist J."/>
            <person name="Soderbom F."/>
        </authorList>
    </citation>
    <scope>NUCLEOTIDE SEQUENCE [LARGE SCALE GENOMIC DNA]</scope>
    <source>
        <strain evidence="7 8">TNS-C-14</strain>
    </source>
</reference>
<dbReference type="AlphaFoldDB" id="A0AAN7U6R7"/>
<keyword evidence="4" id="KW-0325">Glycoprotein</keyword>
<dbReference type="Gene3D" id="2.40.40.10">
    <property type="entry name" value="RlpA-like domain"/>
    <property type="match status" value="1"/>
</dbReference>
<dbReference type="InterPro" id="IPR036908">
    <property type="entry name" value="RlpA-like_sf"/>
</dbReference>
<dbReference type="PANTHER" id="PTHR31836:SF26">
    <property type="entry name" value="EXPANSIN-LIKE PROTEIN 2"/>
    <property type="match status" value="1"/>
</dbReference>
<dbReference type="CDD" id="cd22271">
    <property type="entry name" value="DPBB_EXP_N-like"/>
    <property type="match status" value="1"/>
</dbReference>
<keyword evidence="2 5" id="KW-0732">Signal</keyword>
<proteinExistence type="inferred from homology"/>
<accession>A0AAN7U6R7</accession>
<comment type="similarity">
    <text evidence="1">Belongs to the expansin family. Expansin A subfamily.</text>
</comment>